<evidence type="ECO:0000313" key="2">
    <source>
        <dbReference type="Proteomes" id="UP001145087"/>
    </source>
</evidence>
<dbReference type="InterPro" id="IPR046228">
    <property type="entry name" value="DUF6261"/>
</dbReference>
<accession>A0A9X3F7Z6</accession>
<dbReference type="Pfam" id="PF19775">
    <property type="entry name" value="DUF6261"/>
    <property type="match status" value="1"/>
</dbReference>
<dbReference type="Proteomes" id="UP001145087">
    <property type="component" value="Unassembled WGS sequence"/>
</dbReference>
<keyword evidence="2" id="KW-1185">Reference proteome</keyword>
<proteinExistence type="predicted"/>
<reference evidence="1" key="1">
    <citation type="submission" date="2022-11" db="EMBL/GenBank/DDBJ databases">
        <title>Marilongibacter aestuarii gen. nov., sp. nov., isolated from tidal flat sediment.</title>
        <authorList>
            <person name="Jiayan W."/>
        </authorList>
    </citation>
    <scope>NUCLEOTIDE SEQUENCE</scope>
    <source>
        <strain evidence="1">Z1-6</strain>
    </source>
</reference>
<dbReference type="AlphaFoldDB" id="A0A9X3F7Z6"/>
<organism evidence="1 2">
    <name type="scientific">Draconibacterium aestuarii</name>
    <dbReference type="NCBI Taxonomy" id="2998507"/>
    <lineage>
        <taxon>Bacteria</taxon>
        <taxon>Pseudomonadati</taxon>
        <taxon>Bacteroidota</taxon>
        <taxon>Bacteroidia</taxon>
        <taxon>Marinilabiliales</taxon>
        <taxon>Prolixibacteraceae</taxon>
        <taxon>Draconibacterium</taxon>
    </lineage>
</organism>
<name>A0A9X3F7Z6_9BACT</name>
<sequence>MQTVNQIALSKLRNSEYFELVTDLRTMIPGVLPSNEVVDRTLNNFEIKFQELDTVMRVDQGSVFTLELKEDDDMRGNTWKAMDLMIQAHLHSPVQEEVESAIKIRRVFDVYGDFRKLSYNEESNDGRNLVQDLEKPDNAAHCAQIKINGWVPVYKKQLEDFKALQNERDNEQAFKSSGNVKAIRVQMDLLFREIINKVNSVVALGMASPDIENFIKLFNRKIKVYNDTLAARAGRNSGDEDNETPDVEKD</sequence>
<gene>
    <name evidence="1" type="ORF">OU798_17780</name>
</gene>
<protein>
    <submittedName>
        <fullName evidence="1">DUF6261 family protein</fullName>
    </submittedName>
</protein>
<comment type="caution">
    <text evidence="1">The sequence shown here is derived from an EMBL/GenBank/DDBJ whole genome shotgun (WGS) entry which is preliminary data.</text>
</comment>
<dbReference type="EMBL" id="JAPOHD010000031">
    <property type="protein sequence ID" value="MCY1722209.1"/>
    <property type="molecule type" value="Genomic_DNA"/>
</dbReference>
<dbReference type="RefSeq" id="WP_343334535.1">
    <property type="nucleotide sequence ID" value="NZ_JAPOHD010000031.1"/>
</dbReference>
<evidence type="ECO:0000313" key="1">
    <source>
        <dbReference type="EMBL" id="MCY1722209.1"/>
    </source>
</evidence>